<dbReference type="InterPro" id="IPR029069">
    <property type="entry name" value="HotDog_dom_sf"/>
</dbReference>
<dbReference type="EMBL" id="CACRSM010000002">
    <property type="protein sequence ID" value="VYT02541.1"/>
    <property type="molecule type" value="Genomic_DNA"/>
</dbReference>
<evidence type="ECO:0000313" key="5">
    <source>
        <dbReference type="EMBL" id="VYT02541.1"/>
    </source>
</evidence>
<evidence type="ECO:0000259" key="4">
    <source>
        <dbReference type="Pfam" id="PF20789"/>
    </source>
</evidence>
<dbReference type="InterPro" id="IPR049450">
    <property type="entry name" value="ACOT8-like_C"/>
</dbReference>
<accession>A0A6N2TEX0</accession>
<keyword evidence="2 5" id="KW-0378">Hydrolase</keyword>
<dbReference type="InterPro" id="IPR003703">
    <property type="entry name" value="Acyl_CoA_thio"/>
</dbReference>
<reference evidence="5" key="1">
    <citation type="submission" date="2019-11" db="EMBL/GenBank/DDBJ databases">
        <authorList>
            <person name="Feng L."/>
        </authorList>
    </citation>
    <scope>NUCLEOTIDE SEQUENCE</scope>
    <source>
        <strain evidence="5">AodontolyticusLFYP35</strain>
    </source>
</reference>
<dbReference type="CDD" id="cd03445">
    <property type="entry name" value="Thioesterase_II_repeat2"/>
    <property type="match status" value="1"/>
</dbReference>
<protein>
    <submittedName>
        <fullName evidence="5">Acyl-CoA thioesterase 2</fullName>
        <ecNumber evidence="5">3.1.2.-</ecNumber>
    </submittedName>
</protein>
<dbReference type="GO" id="GO:0006637">
    <property type="term" value="P:acyl-CoA metabolic process"/>
    <property type="evidence" value="ECO:0007669"/>
    <property type="project" value="InterPro"/>
</dbReference>
<dbReference type="GO" id="GO:0047617">
    <property type="term" value="F:fatty acyl-CoA hydrolase activity"/>
    <property type="evidence" value="ECO:0007669"/>
    <property type="project" value="InterPro"/>
</dbReference>
<evidence type="ECO:0000256" key="1">
    <source>
        <dbReference type="ARBA" id="ARBA00006538"/>
    </source>
</evidence>
<evidence type="ECO:0000256" key="2">
    <source>
        <dbReference type="ARBA" id="ARBA00022801"/>
    </source>
</evidence>
<dbReference type="InterPro" id="IPR042171">
    <property type="entry name" value="Acyl-CoA_hotdog"/>
</dbReference>
<dbReference type="SUPFAM" id="SSF54637">
    <property type="entry name" value="Thioesterase/thiol ester dehydrase-isomerase"/>
    <property type="match status" value="2"/>
</dbReference>
<evidence type="ECO:0000259" key="3">
    <source>
        <dbReference type="Pfam" id="PF13622"/>
    </source>
</evidence>
<feature type="domain" description="Acyl-CoA thioesterase-like N-terminal HotDog" evidence="3">
    <location>
        <begin position="39"/>
        <end position="118"/>
    </location>
</feature>
<name>A0A6N2TEX0_9ACTO</name>
<dbReference type="InterPro" id="IPR049449">
    <property type="entry name" value="TesB_ACOT8-like_N"/>
</dbReference>
<dbReference type="Gene3D" id="2.40.160.210">
    <property type="entry name" value="Acyl-CoA thioesterase, double hotdog domain"/>
    <property type="match status" value="1"/>
</dbReference>
<comment type="similarity">
    <text evidence="1">Belongs to the C/M/P thioester hydrolase family.</text>
</comment>
<dbReference type="PANTHER" id="PTHR11066:SF34">
    <property type="entry name" value="ACYL-COENZYME A THIOESTERASE 8"/>
    <property type="match status" value="1"/>
</dbReference>
<dbReference type="Pfam" id="PF20789">
    <property type="entry name" value="4HBT_3C"/>
    <property type="match status" value="1"/>
</dbReference>
<dbReference type="PANTHER" id="PTHR11066">
    <property type="entry name" value="ACYL-COA THIOESTERASE"/>
    <property type="match status" value="1"/>
</dbReference>
<feature type="domain" description="Acyl-CoA thioesterase-like C-terminal" evidence="4">
    <location>
        <begin position="157"/>
        <end position="289"/>
    </location>
</feature>
<sequence length="318" mass="34963">MTTPLPIPTISTEPVASVLRILSLKENGDDSFIARSLPQVRRVYGGQVLAQGLLAASATVPVERLPHSLHAYFVRGGDPEKTFSLDVTRVLDGRSFSNRSVSCFQDTREILTMSASFQGPEAAPSYSPEAPDVPAASECRSALEIFRLMDHPVGKFLGKTAAFDVRHIGQSLYTKADPQKLPTQRLWMKPRAEIPSETTQHVHRALLTYVVDQVMLEPALRVLGMSWMTPGLVAASLDHAMWFHHDVDINDWLLFDQHCTQVVNGRVLVECSIFNEAGVLVAHATQEAMLRVPTEGHTSSHWGFGVDPKTGKPMSGMA</sequence>
<organism evidence="5">
    <name type="scientific">Schaalia odontolytica</name>
    <dbReference type="NCBI Taxonomy" id="1660"/>
    <lineage>
        <taxon>Bacteria</taxon>
        <taxon>Bacillati</taxon>
        <taxon>Actinomycetota</taxon>
        <taxon>Actinomycetes</taxon>
        <taxon>Actinomycetales</taxon>
        <taxon>Actinomycetaceae</taxon>
        <taxon>Schaalia</taxon>
    </lineage>
</organism>
<dbReference type="Pfam" id="PF13622">
    <property type="entry name" value="4HBT_3"/>
    <property type="match status" value="1"/>
</dbReference>
<gene>
    <name evidence="5" type="primary">tesB</name>
    <name evidence="5" type="ORF">AOLFYP35_01261</name>
</gene>
<dbReference type="AlphaFoldDB" id="A0A6N2TEX0"/>
<dbReference type="CDD" id="cd03444">
    <property type="entry name" value="Thioesterase_II_repeat1"/>
    <property type="match status" value="1"/>
</dbReference>
<dbReference type="GO" id="GO:0009062">
    <property type="term" value="P:fatty acid catabolic process"/>
    <property type="evidence" value="ECO:0007669"/>
    <property type="project" value="TreeGrafter"/>
</dbReference>
<proteinExistence type="inferred from homology"/>
<dbReference type="EC" id="3.1.2.-" evidence="5"/>